<name>A0ABS8D390_9NEIS</name>
<keyword evidence="3" id="KW-0132">Cell division</keyword>
<dbReference type="SUPFAM" id="SSF52540">
    <property type="entry name" value="P-loop containing nucleoside triphosphate hydrolases"/>
    <property type="match status" value="1"/>
</dbReference>
<dbReference type="InterPro" id="IPR027417">
    <property type="entry name" value="P-loop_NTPase"/>
</dbReference>
<accession>A0ABS8D390</accession>
<keyword evidence="3" id="KW-0131">Cell cycle</keyword>
<gene>
    <name evidence="3" type="ORF">LIN78_02780</name>
</gene>
<keyword evidence="4" id="KW-1185">Reference proteome</keyword>
<dbReference type="EMBL" id="JAJBZT010000001">
    <property type="protein sequence ID" value="MCB6182473.1"/>
    <property type="molecule type" value="Genomic_DNA"/>
</dbReference>
<evidence type="ECO:0000313" key="3">
    <source>
        <dbReference type="EMBL" id="MCB6182473.1"/>
    </source>
</evidence>
<keyword evidence="1" id="KW-0547">Nucleotide-binding</keyword>
<dbReference type="InterPro" id="IPR005654">
    <property type="entry name" value="ATPase_AFG1-like"/>
</dbReference>
<evidence type="ECO:0000256" key="2">
    <source>
        <dbReference type="ARBA" id="ARBA00022840"/>
    </source>
</evidence>
<protein>
    <submittedName>
        <fullName evidence="3">Cell division protein ZapE</fullName>
    </submittedName>
</protein>
<dbReference type="RefSeq" id="WP_227178220.1">
    <property type="nucleotide sequence ID" value="NZ_JAJBZT010000001.1"/>
</dbReference>
<comment type="caution">
    <text evidence="3">The sequence shown here is derived from an EMBL/GenBank/DDBJ whole genome shotgun (WGS) entry which is preliminary data.</text>
</comment>
<evidence type="ECO:0000256" key="1">
    <source>
        <dbReference type="ARBA" id="ARBA00022741"/>
    </source>
</evidence>
<reference evidence="3" key="1">
    <citation type="submission" date="2021-10" db="EMBL/GenBank/DDBJ databases">
        <title>The complete genome sequence of Leeia sp. TBRC 13508.</title>
        <authorList>
            <person name="Charoenyingcharoen P."/>
            <person name="Yukphan P."/>
        </authorList>
    </citation>
    <scope>NUCLEOTIDE SEQUENCE</scope>
    <source>
        <strain evidence="3">TBRC 13508</strain>
    </source>
</reference>
<proteinExistence type="predicted"/>
<dbReference type="Gene3D" id="3.40.50.300">
    <property type="entry name" value="P-loop containing nucleotide triphosphate hydrolases"/>
    <property type="match status" value="1"/>
</dbReference>
<dbReference type="PANTHER" id="PTHR12169:SF6">
    <property type="entry name" value="AFG1-LIKE ATPASE"/>
    <property type="match status" value="1"/>
</dbReference>
<dbReference type="GO" id="GO:0051301">
    <property type="term" value="P:cell division"/>
    <property type="evidence" value="ECO:0007669"/>
    <property type="project" value="UniProtKB-KW"/>
</dbReference>
<keyword evidence="2" id="KW-0067">ATP-binding</keyword>
<sequence>MSQHAFSPEQNTNLSPAAWYEQTLTQRGFQADDAQAAAIESLDVLYQQLLLFKQKRHRKLAIFLPSPDVPKGIYMWGGVGRGKSFLMDAFFTCLPYKRKVRLHFHHFMFDIHNELKTLKGEKDPLITVADRIAKKYRVICFDEFHVSDIADAMILGRLMAALFERGVVFVMTSNYPPDDLYPNGLKREDFLPTIALLNAQLQIKNVDGGKDYRLRSLTRIPAYLSTKSPETPAQLQSIFDSVVTGKLAKPELHIEGRTIKAIKLSHGVAWFDFDTLCKSARSQVDYLEIARAHHTLILASVPKMTSTMSSEARRFTWLVDVCYDQRVKLFISADVPVTELYTEGAFSNEFFRTISRLEEMQSEEYLALPHIA</sequence>
<organism evidence="3 4">
    <name type="scientific">Leeia speluncae</name>
    <dbReference type="NCBI Taxonomy" id="2884804"/>
    <lineage>
        <taxon>Bacteria</taxon>
        <taxon>Pseudomonadati</taxon>
        <taxon>Pseudomonadota</taxon>
        <taxon>Betaproteobacteria</taxon>
        <taxon>Neisseriales</taxon>
        <taxon>Leeiaceae</taxon>
        <taxon>Leeia</taxon>
    </lineage>
</organism>
<dbReference type="NCBIfam" id="NF040713">
    <property type="entry name" value="ZapE"/>
    <property type="match status" value="1"/>
</dbReference>
<dbReference type="Pfam" id="PF03969">
    <property type="entry name" value="AFG1_ATPase"/>
    <property type="match status" value="1"/>
</dbReference>
<dbReference type="Proteomes" id="UP001165395">
    <property type="component" value="Unassembled WGS sequence"/>
</dbReference>
<dbReference type="PANTHER" id="PTHR12169">
    <property type="entry name" value="ATPASE N2B"/>
    <property type="match status" value="1"/>
</dbReference>
<evidence type="ECO:0000313" key="4">
    <source>
        <dbReference type="Proteomes" id="UP001165395"/>
    </source>
</evidence>